<evidence type="ECO:0000256" key="5">
    <source>
        <dbReference type="SAM" id="MobiDB-lite"/>
    </source>
</evidence>
<keyword evidence="2" id="KW-0496">Mitochondrion</keyword>
<feature type="region of interest" description="Disordered" evidence="5">
    <location>
        <begin position="102"/>
        <end position="132"/>
    </location>
</feature>
<dbReference type="PANTHER" id="PTHR32035">
    <property type="entry name" value="AURORA KINASE A-INTERACTING PROTEIN"/>
    <property type="match status" value="1"/>
</dbReference>
<dbReference type="SMART" id="SM01155">
    <property type="entry name" value="DUF1713"/>
    <property type="match status" value="1"/>
</dbReference>
<proteinExistence type="inferred from homology"/>
<keyword evidence="7" id="KW-0808">Transferase</keyword>
<dbReference type="GO" id="GO:0016301">
    <property type="term" value="F:kinase activity"/>
    <property type="evidence" value="ECO:0007669"/>
    <property type="project" value="UniProtKB-KW"/>
</dbReference>
<accession>A0A098M0E2</accession>
<evidence type="ECO:0000256" key="4">
    <source>
        <dbReference type="ARBA" id="ARBA00035682"/>
    </source>
</evidence>
<keyword evidence="7" id="KW-0418">Kinase</keyword>
<evidence type="ECO:0000313" key="7">
    <source>
        <dbReference type="EMBL" id="JAC96188.1"/>
    </source>
</evidence>
<dbReference type="EMBL" id="GBSI01000307">
    <property type="protein sequence ID" value="JAC96188.1"/>
    <property type="molecule type" value="Transcribed_RNA"/>
</dbReference>
<reference evidence="7" key="1">
    <citation type="submission" date="2014-09" db="EMBL/GenBank/DDBJ databases">
        <title>RNA-seq and high-definition mass spectrometry reveal the complex and divergent venoms of two rear-fanged colubrid snakes.</title>
        <authorList>
            <person name="McGivern J.J."/>
            <person name="Wray K.P."/>
            <person name="Margres M.J."/>
            <person name="Couch M.E."/>
            <person name="Mackessy S.P."/>
            <person name="Rokyta D.R."/>
        </authorList>
    </citation>
    <scope>NUCLEOTIDE SEQUENCE</scope>
    <source>
        <tissue evidence="7">Venom gland</tissue>
    </source>
</reference>
<evidence type="ECO:0000256" key="1">
    <source>
        <dbReference type="ARBA" id="ARBA00004173"/>
    </source>
</evidence>
<comment type="subcellular location">
    <subcellularLocation>
        <location evidence="1">Mitochondrion</location>
    </subcellularLocation>
</comment>
<dbReference type="PANTHER" id="PTHR32035:SF3">
    <property type="entry name" value="SMALL RIBOSOMAL SUBUNIT PROTEIN MS38"/>
    <property type="match status" value="1"/>
</dbReference>
<dbReference type="AlphaFoldDB" id="A0A098M0E2"/>
<name>A0A098M0E2_9SAUR</name>
<protein>
    <recommendedName>
        <fullName evidence="4">Small ribosomal subunit protein mS38</fullName>
    </recommendedName>
</protein>
<comment type="similarity">
    <text evidence="3">Belongs to the mitochondrion-specific ribosomal protein mS38 family.</text>
</comment>
<evidence type="ECO:0000256" key="3">
    <source>
        <dbReference type="ARBA" id="ARBA00035647"/>
    </source>
</evidence>
<dbReference type="GO" id="GO:0005739">
    <property type="term" value="C:mitochondrion"/>
    <property type="evidence" value="ECO:0007669"/>
    <property type="project" value="UniProtKB-SubCell"/>
</dbReference>
<feature type="domain" description="Ribosomal protein mS38 C-terminal" evidence="6">
    <location>
        <begin position="135"/>
        <end position="168"/>
    </location>
</feature>
<sequence length="210" mass="24835">MLVSRLTAPLVRASRCAGCFLLRPSVVLPPPRATVLASYSTHPSSKNGTRPQQWFTFDLELEEMLVPRKMSISPLESWLTVQYFLPKNGGVINVHERNAPRPFQQYDLPASSRGTEAEEEEEAEQRGERNPPKMECRNILKIRRRKMNRHKYKKLMKRTKFSRRKVMERRMWRKQNNFEKELKRMWKKAGLKNPPEGWVTPKIYLRNLKS</sequence>
<organism evidence="7">
    <name type="scientific">Hypsiglena sp. JMG-2014</name>
    <dbReference type="NCBI Taxonomy" id="1550645"/>
    <lineage>
        <taxon>Eukaryota</taxon>
        <taxon>Metazoa</taxon>
        <taxon>Chordata</taxon>
        <taxon>Craniata</taxon>
        <taxon>Vertebrata</taxon>
        <taxon>Euteleostomi</taxon>
        <taxon>Lepidosauria</taxon>
        <taxon>Squamata</taxon>
        <taxon>Bifurcata</taxon>
        <taxon>Unidentata</taxon>
        <taxon>Episquamata</taxon>
        <taxon>Toxicofera</taxon>
        <taxon>Serpentes</taxon>
        <taxon>Colubroidea</taxon>
        <taxon>Dipsadidae</taxon>
        <taxon>Hypsiglena</taxon>
    </lineage>
</organism>
<dbReference type="InterPro" id="IPR013177">
    <property type="entry name" value="Ribosomal_mS38_C"/>
</dbReference>
<evidence type="ECO:0000256" key="2">
    <source>
        <dbReference type="ARBA" id="ARBA00023128"/>
    </source>
</evidence>
<evidence type="ECO:0000259" key="6">
    <source>
        <dbReference type="SMART" id="SM01155"/>
    </source>
</evidence>
<dbReference type="Pfam" id="PF08213">
    <property type="entry name" value="COX24_C"/>
    <property type="match status" value="1"/>
</dbReference>